<gene>
    <name evidence="1" type="ORF">AB5J53_25230</name>
</gene>
<reference evidence="1" key="1">
    <citation type="submission" date="2024-07" db="EMBL/GenBank/DDBJ databases">
        <authorList>
            <person name="Yu S.T."/>
        </authorList>
    </citation>
    <scope>NUCLEOTIDE SEQUENCE</scope>
    <source>
        <strain evidence="1">R41</strain>
    </source>
</reference>
<proteinExistence type="predicted"/>
<evidence type="ECO:0000313" key="1">
    <source>
        <dbReference type="EMBL" id="XDQ54727.1"/>
    </source>
</evidence>
<name>A0AB39RKU4_9ACTN</name>
<dbReference type="RefSeq" id="WP_369247926.1">
    <property type="nucleotide sequence ID" value="NZ_CP163443.1"/>
</dbReference>
<accession>A0AB39RKU4</accession>
<dbReference type="EMBL" id="CP163443">
    <property type="protein sequence ID" value="XDQ54727.1"/>
    <property type="molecule type" value="Genomic_DNA"/>
</dbReference>
<dbReference type="AlphaFoldDB" id="A0AB39RKU4"/>
<sequence length="48" mass="5099">MDEHGELQIIAAAGERTCLLELFALQHDQGPCVECYRTGNGQGVLPGG</sequence>
<protein>
    <submittedName>
        <fullName evidence="1">Uncharacterized protein</fullName>
    </submittedName>
</protein>
<organism evidence="1">
    <name type="scientific">Streptomyces sp. R41</name>
    <dbReference type="NCBI Taxonomy" id="3238632"/>
    <lineage>
        <taxon>Bacteria</taxon>
        <taxon>Bacillati</taxon>
        <taxon>Actinomycetota</taxon>
        <taxon>Actinomycetes</taxon>
        <taxon>Kitasatosporales</taxon>
        <taxon>Streptomycetaceae</taxon>
        <taxon>Streptomyces</taxon>
    </lineage>
</organism>